<evidence type="ECO:0000256" key="7">
    <source>
        <dbReference type="ARBA" id="ARBA00023239"/>
    </source>
</evidence>
<evidence type="ECO:0000313" key="10">
    <source>
        <dbReference type="Proteomes" id="UP001139502"/>
    </source>
</evidence>
<keyword evidence="7" id="KW-0456">Lyase</keyword>
<evidence type="ECO:0000256" key="8">
    <source>
        <dbReference type="RuleBase" id="RU364100"/>
    </source>
</evidence>
<keyword evidence="10" id="KW-1185">Reference proteome</keyword>
<name>A0A9X2HEY8_9MICC</name>
<evidence type="ECO:0000256" key="2">
    <source>
        <dbReference type="ARBA" id="ARBA00022670"/>
    </source>
</evidence>
<evidence type="ECO:0000256" key="5">
    <source>
        <dbReference type="ARBA" id="ARBA00023124"/>
    </source>
</evidence>
<keyword evidence="4 8" id="KW-0378">Hydrolase</keyword>
<protein>
    <recommendedName>
        <fullName evidence="8">Abasic site processing protein</fullName>
        <ecNumber evidence="8">3.4.-.-</ecNumber>
    </recommendedName>
</protein>
<dbReference type="InterPro" id="IPR003738">
    <property type="entry name" value="SRAP"/>
</dbReference>
<keyword evidence="6" id="KW-0238">DNA-binding</keyword>
<comment type="similarity">
    <text evidence="1 8">Belongs to the SOS response-associated peptidase family.</text>
</comment>
<evidence type="ECO:0000256" key="3">
    <source>
        <dbReference type="ARBA" id="ARBA00022763"/>
    </source>
</evidence>
<dbReference type="Gene3D" id="3.90.1680.10">
    <property type="entry name" value="SOS response associated peptidase-like"/>
    <property type="match status" value="1"/>
</dbReference>
<dbReference type="InterPro" id="IPR036590">
    <property type="entry name" value="SRAP-like"/>
</dbReference>
<evidence type="ECO:0000313" key="9">
    <source>
        <dbReference type="EMBL" id="MCP3424486.1"/>
    </source>
</evidence>
<dbReference type="GO" id="GO:0016829">
    <property type="term" value="F:lyase activity"/>
    <property type="evidence" value="ECO:0007669"/>
    <property type="project" value="UniProtKB-KW"/>
</dbReference>
<proteinExistence type="inferred from homology"/>
<organism evidence="9 10">
    <name type="scientific">Rothia santali</name>
    <dbReference type="NCBI Taxonomy" id="2949643"/>
    <lineage>
        <taxon>Bacteria</taxon>
        <taxon>Bacillati</taxon>
        <taxon>Actinomycetota</taxon>
        <taxon>Actinomycetes</taxon>
        <taxon>Micrococcales</taxon>
        <taxon>Micrococcaceae</taxon>
        <taxon>Rothia</taxon>
    </lineage>
</organism>
<evidence type="ECO:0000256" key="4">
    <source>
        <dbReference type="ARBA" id="ARBA00022801"/>
    </source>
</evidence>
<dbReference type="GO" id="GO:0003697">
    <property type="term" value="F:single-stranded DNA binding"/>
    <property type="evidence" value="ECO:0007669"/>
    <property type="project" value="InterPro"/>
</dbReference>
<keyword evidence="3" id="KW-0227">DNA damage</keyword>
<dbReference type="PANTHER" id="PTHR13604">
    <property type="entry name" value="DC12-RELATED"/>
    <property type="match status" value="1"/>
</dbReference>
<sequence>MCGRYVIARAAGDLLGGVELEEDLDNYNVAPTQTVPVLVDHEDDGAWHRELHAARWGLLPRWAKDESFSSRAFNARSETVLEKPTFRHAVKAQHCAVPATGYYEWLKHPSPEKGRPAKTPFYVHPEDEAQNIYFAGLYEWWKVPDGPEAGGWLLSTTILTMDSPGEREAELAEEGAATLSELSRLHDRLPIPLAFTGADDDALTRWLRATDRPDAAVERVREGAYDVAATWRLREVGSEVGNVSNNGPGLIEPAGTLL</sequence>
<dbReference type="GO" id="GO:0006508">
    <property type="term" value="P:proteolysis"/>
    <property type="evidence" value="ECO:0007669"/>
    <property type="project" value="UniProtKB-KW"/>
</dbReference>
<dbReference type="SUPFAM" id="SSF143081">
    <property type="entry name" value="BB1717-like"/>
    <property type="match status" value="1"/>
</dbReference>
<dbReference type="GO" id="GO:0106300">
    <property type="term" value="P:protein-DNA covalent cross-linking repair"/>
    <property type="evidence" value="ECO:0007669"/>
    <property type="project" value="InterPro"/>
</dbReference>
<evidence type="ECO:0000256" key="6">
    <source>
        <dbReference type="ARBA" id="ARBA00023125"/>
    </source>
</evidence>
<keyword evidence="2 8" id="KW-0645">Protease</keyword>
<dbReference type="Pfam" id="PF02586">
    <property type="entry name" value="SRAP"/>
    <property type="match status" value="1"/>
</dbReference>
<gene>
    <name evidence="9" type="ORF">NBM05_00155</name>
</gene>
<evidence type="ECO:0000256" key="1">
    <source>
        <dbReference type="ARBA" id="ARBA00008136"/>
    </source>
</evidence>
<dbReference type="EC" id="3.4.-.-" evidence="8"/>
<dbReference type="PANTHER" id="PTHR13604:SF0">
    <property type="entry name" value="ABASIC SITE PROCESSING PROTEIN HMCES"/>
    <property type="match status" value="1"/>
</dbReference>
<keyword evidence="5" id="KW-0190">Covalent protein-DNA linkage</keyword>
<reference evidence="9" key="1">
    <citation type="submission" date="2022-06" db="EMBL/GenBank/DDBJ databases">
        <title>Rothia sp. isolated from sandalwood seedling.</title>
        <authorList>
            <person name="Tuikhar N."/>
            <person name="Kirdat K."/>
            <person name="Thorat V."/>
            <person name="Swetha P."/>
            <person name="Padma S."/>
            <person name="Sundararaj R."/>
            <person name="Yadav A."/>
        </authorList>
    </citation>
    <scope>NUCLEOTIDE SEQUENCE</scope>
    <source>
        <strain evidence="9">AR01</strain>
    </source>
</reference>
<accession>A0A9X2HEY8</accession>
<dbReference type="Proteomes" id="UP001139502">
    <property type="component" value="Unassembled WGS sequence"/>
</dbReference>
<dbReference type="GO" id="GO:0008233">
    <property type="term" value="F:peptidase activity"/>
    <property type="evidence" value="ECO:0007669"/>
    <property type="project" value="UniProtKB-KW"/>
</dbReference>
<comment type="caution">
    <text evidence="9">The sequence shown here is derived from an EMBL/GenBank/DDBJ whole genome shotgun (WGS) entry which is preliminary data.</text>
</comment>
<dbReference type="AlphaFoldDB" id="A0A9X2HEY8"/>
<dbReference type="EMBL" id="JANAFB010000001">
    <property type="protein sequence ID" value="MCP3424486.1"/>
    <property type="molecule type" value="Genomic_DNA"/>
</dbReference>